<dbReference type="AlphaFoldDB" id="A0A3S3VP39"/>
<dbReference type="InterPro" id="IPR013538">
    <property type="entry name" value="ASHA1/2-like_C"/>
</dbReference>
<name>A0A3S3VP39_9HYPH</name>
<comment type="caution">
    <text evidence="3">The sequence shown here is derived from an EMBL/GenBank/DDBJ whole genome shotgun (WGS) entry which is preliminary data.</text>
</comment>
<dbReference type="Proteomes" id="UP000287687">
    <property type="component" value="Unassembled WGS sequence"/>
</dbReference>
<dbReference type="Pfam" id="PF08327">
    <property type="entry name" value="AHSA1"/>
    <property type="match status" value="1"/>
</dbReference>
<organism evidence="3 4">
    <name type="scientific">Neorhizobium lilium</name>
    <dbReference type="NCBI Taxonomy" id="2503024"/>
    <lineage>
        <taxon>Bacteria</taxon>
        <taxon>Pseudomonadati</taxon>
        <taxon>Pseudomonadota</taxon>
        <taxon>Alphaproteobacteria</taxon>
        <taxon>Hyphomicrobiales</taxon>
        <taxon>Rhizobiaceae</taxon>
        <taxon>Rhizobium/Agrobacterium group</taxon>
        <taxon>Neorhizobium</taxon>
    </lineage>
</organism>
<dbReference type="InterPro" id="IPR023393">
    <property type="entry name" value="START-like_dom_sf"/>
</dbReference>
<feature type="domain" description="Activator of Hsp90 ATPase homologue 1/2-like C-terminal" evidence="2">
    <location>
        <begin position="19"/>
        <end position="153"/>
    </location>
</feature>
<dbReference type="Gene3D" id="3.30.530.20">
    <property type="match status" value="1"/>
</dbReference>
<dbReference type="RefSeq" id="WP_128442683.1">
    <property type="nucleotide sequence ID" value="NZ_SBIP01000002.1"/>
</dbReference>
<proteinExistence type="inferred from homology"/>
<dbReference type="CDD" id="cd08896">
    <property type="entry name" value="SRPBCC_CalC_Aha1-like_3"/>
    <property type="match status" value="1"/>
</dbReference>
<evidence type="ECO:0000256" key="1">
    <source>
        <dbReference type="ARBA" id="ARBA00006817"/>
    </source>
</evidence>
<dbReference type="SUPFAM" id="SSF55961">
    <property type="entry name" value="Bet v1-like"/>
    <property type="match status" value="1"/>
</dbReference>
<dbReference type="OrthoDB" id="9805228at2"/>
<reference evidence="3 4" key="1">
    <citation type="submission" date="2019-01" db="EMBL/GenBank/DDBJ databases">
        <title>The draft genome of Rhizobium sp. 24NR.</title>
        <authorList>
            <person name="Liu L."/>
            <person name="Liang L."/>
            <person name="Shi S."/>
            <person name="Xu L."/>
            <person name="Wang X."/>
            <person name="Li L."/>
            <person name="Zhang X."/>
        </authorList>
    </citation>
    <scope>NUCLEOTIDE SEQUENCE [LARGE SCALE GENOMIC DNA]</scope>
    <source>
        <strain evidence="3 4">24NR</strain>
    </source>
</reference>
<evidence type="ECO:0000313" key="3">
    <source>
        <dbReference type="EMBL" id="RWX78706.1"/>
    </source>
</evidence>
<keyword evidence="4" id="KW-1185">Reference proteome</keyword>
<protein>
    <submittedName>
        <fullName evidence="3">Polyketide cyclase</fullName>
    </submittedName>
</protein>
<accession>A0A3S3VP39</accession>
<evidence type="ECO:0000259" key="2">
    <source>
        <dbReference type="Pfam" id="PF08327"/>
    </source>
</evidence>
<sequence length="157" mass="17728">MLTSEATTHSLQIIRELEATADQLFKAWTTPERMGEWFCPKPWRVTEARLDVRPGGSSFILMEGPNGEKVPNRGVYLDVVPGRKLVFTDAYTSAWVPSEKPFMTGIIEFEDLGSGRTLYTATALHWSEEDRETHDKMGFEEGWGIVATQLEAVARTF</sequence>
<evidence type="ECO:0000313" key="4">
    <source>
        <dbReference type="Proteomes" id="UP000287687"/>
    </source>
</evidence>
<dbReference type="EMBL" id="SBIP01000002">
    <property type="protein sequence ID" value="RWX78706.1"/>
    <property type="molecule type" value="Genomic_DNA"/>
</dbReference>
<gene>
    <name evidence="3" type="ORF">EPK99_08930</name>
</gene>
<comment type="similarity">
    <text evidence="1">Belongs to the AHA1 family.</text>
</comment>